<dbReference type="InterPro" id="IPR022060">
    <property type="entry name" value="DUF3616"/>
</dbReference>
<dbReference type="EMBL" id="CP034086">
    <property type="protein sequence ID" value="AZG77806.1"/>
    <property type="molecule type" value="Genomic_DNA"/>
</dbReference>
<feature type="domain" description="DUF3616" evidence="1">
    <location>
        <begin position="165"/>
        <end position="346"/>
    </location>
</feature>
<dbReference type="Proteomes" id="UP000273982">
    <property type="component" value="Chromosome"/>
</dbReference>
<proteinExistence type="predicted"/>
<protein>
    <submittedName>
        <fullName evidence="2">DUF3616 domain-containing protein</fullName>
    </submittedName>
</protein>
<dbReference type="KEGG" id="mros:EHO51_14305"/>
<gene>
    <name evidence="2" type="ORF">EHO51_14305</name>
</gene>
<feature type="domain" description="DUF3616" evidence="1">
    <location>
        <begin position="115"/>
        <end position="160"/>
    </location>
</feature>
<organism evidence="2 3">
    <name type="scientific">Methylocystis rosea</name>
    <dbReference type="NCBI Taxonomy" id="173366"/>
    <lineage>
        <taxon>Bacteria</taxon>
        <taxon>Pseudomonadati</taxon>
        <taxon>Pseudomonadota</taxon>
        <taxon>Alphaproteobacteria</taxon>
        <taxon>Hyphomicrobiales</taxon>
        <taxon>Methylocystaceae</taxon>
        <taxon>Methylocystis</taxon>
    </lineage>
</organism>
<reference evidence="2 3" key="1">
    <citation type="submission" date="2018-11" db="EMBL/GenBank/DDBJ databases">
        <title>Genome squencing of methanotrophic bacteria isolated from alkaline groundwater in Korea.</title>
        <authorList>
            <person name="Nguyen L.N."/>
        </authorList>
    </citation>
    <scope>NUCLEOTIDE SEQUENCE [LARGE SCALE GENOMIC DNA]</scope>
    <source>
        <strain evidence="2 3">GW6</strain>
    </source>
</reference>
<dbReference type="AlphaFoldDB" id="A0A3G8M7D5"/>
<evidence type="ECO:0000313" key="2">
    <source>
        <dbReference type="EMBL" id="AZG77806.1"/>
    </source>
</evidence>
<sequence>MWTTRPPGLRLACRFAWLLLETSMIFLINRILAFALTAAWLSSAAFAIERVAPESPTPWQVDKHRFAAKKANEAFSGFACGTSGMCVLAVDEGRQGAFMRINGQRLVYVGEPFEFSGVEKELDAEAAAVDGGYFYVAGSHAAKRETCCDNSDSRRVYRLTADESGHIGTMTHSERLWDAMRSLPELAPYAVPGDCRCDRAPGRNRIDIEGMGAANGRLFFALRAPNVEGNGYVVSVDAKALFEGGDLKPSLATVRLGANKGFRDLAIADGVALALVGPSDALSPADYSIVELRGLTTGVAVQPKELATIDLQNAPLGKKGSLIKPEAIAVLELDPKRYRLLVLSDGGDDGAPLVFNIPRKP</sequence>
<evidence type="ECO:0000259" key="1">
    <source>
        <dbReference type="Pfam" id="PF12275"/>
    </source>
</evidence>
<evidence type="ECO:0000313" key="3">
    <source>
        <dbReference type="Proteomes" id="UP000273982"/>
    </source>
</evidence>
<accession>A0A3G8M7D5</accession>
<name>A0A3G8M7D5_9HYPH</name>
<dbReference type="Pfam" id="PF12275">
    <property type="entry name" value="DUF3616"/>
    <property type="match status" value="2"/>
</dbReference>